<dbReference type="Pfam" id="PF01121">
    <property type="entry name" value="CoaE"/>
    <property type="match status" value="1"/>
</dbReference>
<dbReference type="PANTHER" id="PTHR10695:SF46">
    <property type="entry name" value="BIFUNCTIONAL COENZYME A SYNTHASE-RELATED"/>
    <property type="match status" value="1"/>
</dbReference>
<comment type="function">
    <text evidence="5">Catalyzes the phosphorylation of the 3'-hydroxyl group of dephosphocoenzyme A to form coenzyme A.</text>
</comment>
<proteinExistence type="inferred from homology"/>
<dbReference type="NCBIfam" id="TIGR00152">
    <property type="entry name" value="dephospho-CoA kinase"/>
    <property type="match status" value="1"/>
</dbReference>
<dbReference type="CDD" id="cd02022">
    <property type="entry name" value="DPCK"/>
    <property type="match status" value="1"/>
</dbReference>
<evidence type="ECO:0000256" key="1">
    <source>
        <dbReference type="ARBA" id="ARBA00009018"/>
    </source>
</evidence>
<keyword evidence="2 5" id="KW-0547">Nucleotide-binding</keyword>
<sequence length="196" mass="21385">MAERVIGVTGGIGSGKSSVMRAFQAKGIEAVDADDMARVVVEPGQPALNAIAEHFGPDILTPEGTLNRPSLRTIIFSDPDAKTWLEALLHPLINRELRSRLAAAQGPYALLVSPLLFETGQDKLVDRILVVDVPESVQLARASARDGADPEQIRRIMASQMSREERLRRADDVLDNSGDLADLERQVGELHGKYRV</sequence>
<comment type="caution">
    <text evidence="7">The sequence shown here is derived from an EMBL/GenBank/DDBJ whole genome shotgun (WGS) entry which is preliminary data.</text>
</comment>
<organism evidence="7 8">
    <name type="scientific">Marinimicrobium koreense</name>
    <dbReference type="NCBI Taxonomy" id="306545"/>
    <lineage>
        <taxon>Bacteria</taxon>
        <taxon>Pseudomonadati</taxon>
        <taxon>Pseudomonadota</taxon>
        <taxon>Gammaproteobacteria</taxon>
        <taxon>Cellvibrionales</taxon>
        <taxon>Cellvibrionaceae</taxon>
        <taxon>Marinimicrobium</taxon>
    </lineage>
</organism>
<dbReference type="GO" id="GO:0015937">
    <property type="term" value="P:coenzyme A biosynthetic process"/>
    <property type="evidence" value="ECO:0007669"/>
    <property type="project" value="UniProtKB-UniRule"/>
</dbReference>
<keyword evidence="5 7" id="KW-0418">Kinase</keyword>
<keyword evidence="3 5" id="KW-0067">ATP-binding</keyword>
<protein>
    <recommendedName>
        <fullName evidence="5 6">Dephospho-CoA kinase</fullName>
        <ecNumber evidence="5 6">2.7.1.24</ecNumber>
    </recommendedName>
    <alternativeName>
        <fullName evidence="5">Dephosphocoenzyme A kinase</fullName>
    </alternativeName>
</protein>
<dbReference type="UniPathway" id="UPA00241">
    <property type="reaction ID" value="UER00356"/>
</dbReference>
<feature type="binding site" evidence="5">
    <location>
        <begin position="13"/>
        <end position="18"/>
    </location>
    <ligand>
        <name>ATP</name>
        <dbReference type="ChEBI" id="CHEBI:30616"/>
    </ligand>
</feature>
<dbReference type="InterPro" id="IPR027417">
    <property type="entry name" value="P-loop_NTPase"/>
</dbReference>
<reference evidence="7 8" key="1">
    <citation type="submission" date="2018-11" db="EMBL/GenBank/DDBJ databases">
        <title>Genomic Encyclopedia of Type Strains, Phase IV (KMG-IV): sequencing the most valuable type-strain genomes for metagenomic binning, comparative biology and taxonomic classification.</title>
        <authorList>
            <person name="Goeker M."/>
        </authorList>
    </citation>
    <scope>NUCLEOTIDE SEQUENCE [LARGE SCALE GENOMIC DNA]</scope>
    <source>
        <strain evidence="7 8">DSM 16974</strain>
    </source>
</reference>
<keyword evidence="5" id="KW-0963">Cytoplasm</keyword>
<dbReference type="AlphaFoldDB" id="A0A3N1P2B5"/>
<dbReference type="SUPFAM" id="SSF52540">
    <property type="entry name" value="P-loop containing nucleoside triphosphate hydrolases"/>
    <property type="match status" value="1"/>
</dbReference>
<dbReference type="GO" id="GO:0005524">
    <property type="term" value="F:ATP binding"/>
    <property type="evidence" value="ECO:0007669"/>
    <property type="project" value="UniProtKB-UniRule"/>
</dbReference>
<dbReference type="GO" id="GO:0005737">
    <property type="term" value="C:cytoplasm"/>
    <property type="evidence" value="ECO:0007669"/>
    <property type="project" value="UniProtKB-SubCell"/>
</dbReference>
<dbReference type="PROSITE" id="PS51219">
    <property type="entry name" value="DPCK"/>
    <property type="match status" value="1"/>
</dbReference>
<keyword evidence="4 5" id="KW-0173">Coenzyme A biosynthesis</keyword>
<evidence type="ECO:0000256" key="4">
    <source>
        <dbReference type="ARBA" id="ARBA00022993"/>
    </source>
</evidence>
<dbReference type="GO" id="GO:0004140">
    <property type="term" value="F:dephospho-CoA kinase activity"/>
    <property type="evidence" value="ECO:0007669"/>
    <property type="project" value="UniProtKB-UniRule"/>
</dbReference>
<dbReference type="HAMAP" id="MF_00376">
    <property type="entry name" value="Dephospho_CoA_kinase"/>
    <property type="match status" value="1"/>
</dbReference>
<accession>A0A3N1P2B5</accession>
<evidence type="ECO:0000313" key="8">
    <source>
        <dbReference type="Proteomes" id="UP000273643"/>
    </source>
</evidence>
<comment type="subcellular location">
    <subcellularLocation>
        <location evidence="5">Cytoplasm</location>
    </subcellularLocation>
</comment>
<dbReference type="Proteomes" id="UP000273643">
    <property type="component" value="Unassembled WGS sequence"/>
</dbReference>
<evidence type="ECO:0000256" key="2">
    <source>
        <dbReference type="ARBA" id="ARBA00022741"/>
    </source>
</evidence>
<keyword evidence="8" id="KW-1185">Reference proteome</keyword>
<keyword evidence="5" id="KW-0808">Transferase</keyword>
<dbReference type="InterPro" id="IPR001977">
    <property type="entry name" value="Depp_CoAkinase"/>
</dbReference>
<evidence type="ECO:0000256" key="5">
    <source>
        <dbReference type="HAMAP-Rule" id="MF_00376"/>
    </source>
</evidence>
<name>A0A3N1P2B5_9GAMM</name>
<evidence type="ECO:0000256" key="6">
    <source>
        <dbReference type="NCBIfam" id="TIGR00152"/>
    </source>
</evidence>
<comment type="catalytic activity">
    <reaction evidence="5">
        <text>3'-dephospho-CoA + ATP = ADP + CoA + H(+)</text>
        <dbReference type="Rhea" id="RHEA:18245"/>
        <dbReference type="ChEBI" id="CHEBI:15378"/>
        <dbReference type="ChEBI" id="CHEBI:30616"/>
        <dbReference type="ChEBI" id="CHEBI:57287"/>
        <dbReference type="ChEBI" id="CHEBI:57328"/>
        <dbReference type="ChEBI" id="CHEBI:456216"/>
        <dbReference type="EC" id="2.7.1.24"/>
    </reaction>
</comment>
<evidence type="ECO:0000256" key="3">
    <source>
        <dbReference type="ARBA" id="ARBA00022840"/>
    </source>
</evidence>
<dbReference type="EMBL" id="RJUK01000001">
    <property type="protein sequence ID" value="ROQ20870.1"/>
    <property type="molecule type" value="Genomic_DNA"/>
</dbReference>
<gene>
    <name evidence="5" type="primary">coaE</name>
    <name evidence="7" type="ORF">EDC38_1488</name>
</gene>
<comment type="similarity">
    <text evidence="1 5">Belongs to the CoaE family.</text>
</comment>
<dbReference type="RefSeq" id="WP_123637957.1">
    <property type="nucleotide sequence ID" value="NZ_RJUK01000001.1"/>
</dbReference>
<dbReference type="PANTHER" id="PTHR10695">
    <property type="entry name" value="DEPHOSPHO-COA KINASE-RELATED"/>
    <property type="match status" value="1"/>
</dbReference>
<dbReference type="OrthoDB" id="9812943at2"/>
<evidence type="ECO:0000313" key="7">
    <source>
        <dbReference type="EMBL" id="ROQ20870.1"/>
    </source>
</evidence>
<dbReference type="EC" id="2.7.1.24" evidence="5 6"/>
<comment type="pathway">
    <text evidence="5">Cofactor biosynthesis; coenzyme A biosynthesis; CoA from (R)-pantothenate: step 5/5.</text>
</comment>
<dbReference type="Gene3D" id="3.40.50.300">
    <property type="entry name" value="P-loop containing nucleotide triphosphate hydrolases"/>
    <property type="match status" value="1"/>
</dbReference>